<evidence type="ECO:0000256" key="5">
    <source>
        <dbReference type="ARBA" id="ARBA00022679"/>
    </source>
</evidence>
<dbReference type="GO" id="GO:0003848">
    <property type="term" value="F:2-amino-4-hydroxy-6-hydroxymethyldihydropteridine diphosphokinase activity"/>
    <property type="evidence" value="ECO:0007669"/>
    <property type="project" value="UniProtKB-EC"/>
</dbReference>
<accession>A0A1H9LFM5</accession>
<keyword evidence="9" id="KW-0289">Folate biosynthesis</keyword>
<keyword evidence="6" id="KW-0547">Nucleotide-binding</keyword>
<keyword evidence="5" id="KW-0808">Transferase</keyword>
<keyword evidence="8" id="KW-0067">ATP-binding</keyword>
<gene>
    <name evidence="14" type="ORF">SAMN03080615_03918</name>
</gene>
<keyword evidence="15" id="KW-1185">Reference proteome</keyword>
<evidence type="ECO:0000259" key="13">
    <source>
        <dbReference type="PROSITE" id="PS00794"/>
    </source>
</evidence>
<dbReference type="PROSITE" id="PS00794">
    <property type="entry name" value="HPPK"/>
    <property type="match status" value="1"/>
</dbReference>
<dbReference type="OrthoDB" id="9808041at2"/>
<dbReference type="PANTHER" id="PTHR43071">
    <property type="entry name" value="2-AMINO-4-HYDROXY-6-HYDROXYMETHYLDIHYDROPTERIDINE PYROPHOSPHOKINASE"/>
    <property type="match status" value="1"/>
</dbReference>
<dbReference type="InterPro" id="IPR000550">
    <property type="entry name" value="Hppk"/>
</dbReference>
<dbReference type="Proteomes" id="UP000198749">
    <property type="component" value="Unassembled WGS sequence"/>
</dbReference>
<evidence type="ECO:0000256" key="1">
    <source>
        <dbReference type="ARBA" id="ARBA00005051"/>
    </source>
</evidence>
<evidence type="ECO:0000256" key="8">
    <source>
        <dbReference type="ARBA" id="ARBA00022840"/>
    </source>
</evidence>
<dbReference type="InterPro" id="IPR035907">
    <property type="entry name" value="Hppk_sf"/>
</dbReference>
<evidence type="ECO:0000256" key="2">
    <source>
        <dbReference type="ARBA" id="ARBA00005810"/>
    </source>
</evidence>
<dbReference type="SUPFAM" id="SSF55083">
    <property type="entry name" value="6-hydroxymethyl-7,8-dihydropterin pyrophosphokinase, HPPK"/>
    <property type="match status" value="1"/>
</dbReference>
<dbReference type="EMBL" id="FOGB01000017">
    <property type="protein sequence ID" value="SER10049.1"/>
    <property type="molecule type" value="Genomic_DNA"/>
</dbReference>
<dbReference type="UniPathway" id="UPA00077">
    <property type="reaction ID" value="UER00155"/>
</dbReference>
<dbReference type="GO" id="GO:0046654">
    <property type="term" value="P:tetrahydrofolate biosynthetic process"/>
    <property type="evidence" value="ECO:0007669"/>
    <property type="project" value="UniProtKB-UniPathway"/>
</dbReference>
<evidence type="ECO:0000256" key="9">
    <source>
        <dbReference type="ARBA" id="ARBA00022909"/>
    </source>
</evidence>
<evidence type="ECO:0000256" key="10">
    <source>
        <dbReference type="ARBA" id="ARBA00029409"/>
    </source>
</evidence>
<evidence type="ECO:0000256" key="11">
    <source>
        <dbReference type="ARBA" id="ARBA00029766"/>
    </source>
</evidence>
<dbReference type="GO" id="GO:0046656">
    <property type="term" value="P:folic acid biosynthetic process"/>
    <property type="evidence" value="ECO:0007669"/>
    <property type="project" value="UniProtKB-KW"/>
</dbReference>
<dbReference type="STRING" id="355243.SAMN03080615_03918"/>
<dbReference type="GO" id="GO:0016301">
    <property type="term" value="F:kinase activity"/>
    <property type="evidence" value="ECO:0007669"/>
    <property type="project" value="UniProtKB-KW"/>
</dbReference>
<keyword evidence="7 14" id="KW-0418">Kinase</keyword>
<dbReference type="NCBIfam" id="TIGR01498">
    <property type="entry name" value="folK"/>
    <property type="match status" value="1"/>
</dbReference>
<comment type="pathway">
    <text evidence="1">Cofactor biosynthesis; tetrahydrofolate biosynthesis; 2-amino-4-hydroxy-6-hydroxymethyl-7,8-dihydropteridine diphosphate from 7,8-dihydroneopterin triphosphate: step 4/4.</text>
</comment>
<evidence type="ECO:0000256" key="6">
    <source>
        <dbReference type="ARBA" id="ARBA00022741"/>
    </source>
</evidence>
<protein>
    <recommendedName>
        <fullName evidence="4">2-amino-4-hydroxy-6-hydroxymethyldihydropteridine pyrophosphokinase</fullName>
        <ecNumber evidence="3">2.7.6.3</ecNumber>
    </recommendedName>
    <alternativeName>
        <fullName evidence="11">6-hydroxymethyl-7,8-dihydropterin pyrophosphokinase</fullName>
    </alternativeName>
    <alternativeName>
        <fullName evidence="12">7,8-dihydro-6-hydroxymethylpterin-pyrophosphokinase</fullName>
    </alternativeName>
</protein>
<dbReference type="PANTHER" id="PTHR43071:SF1">
    <property type="entry name" value="2-AMINO-4-HYDROXY-6-HYDROXYMETHYLDIHYDROPTERIDINE PYROPHOSPHOKINASE"/>
    <property type="match status" value="1"/>
</dbReference>
<evidence type="ECO:0000256" key="7">
    <source>
        <dbReference type="ARBA" id="ARBA00022777"/>
    </source>
</evidence>
<organism evidence="14 15">
    <name type="scientific">Amphritea atlantica</name>
    <dbReference type="NCBI Taxonomy" id="355243"/>
    <lineage>
        <taxon>Bacteria</taxon>
        <taxon>Pseudomonadati</taxon>
        <taxon>Pseudomonadota</taxon>
        <taxon>Gammaproteobacteria</taxon>
        <taxon>Oceanospirillales</taxon>
        <taxon>Oceanospirillaceae</taxon>
        <taxon>Amphritea</taxon>
    </lineage>
</organism>
<sequence length="167" mass="18800">MAESPASSPWTRCYIGLGSNLENPVTQVATALLELQRLDNCRHLIHSSLYRSDPVGPPGQPDYINAVASLETSLSPLELLDALQALEQQHQRVRVQHWGPRTLDLDLLLYGDQLISNERLTVPHPYLHERNFVLYPLAEINPDLTIAQQKSLAECIKQCEKGTLERI</sequence>
<dbReference type="GO" id="GO:0005524">
    <property type="term" value="F:ATP binding"/>
    <property type="evidence" value="ECO:0007669"/>
    <property type="project" value="UniProtKB-KW"/>
</dbReference>
<evidence type="ECO:0000313" key="14">
    <source>
        <dbReference type="EMBL" id="SER10049.1"/>
    </source>
</evidence>
<evidence type="ECO:0000256" key="3">
    <source>
        <dbReference type="ARBA" id="ARBA00013253"/>
    </source>
</evidence>
<comment type="function">
    <text evidence="10">Catalyzes the transfer of pyrophosphate from adenosine triphosphate (ATP) to 6-hydroxymethyl-7,8-dihydropterin, an enzymatic step in folate biosynthesis pathway.</text>
</comment>
<dbReference type="AlphaFoldDB" id="A0A1H9LFM5"/>
<reference evidence="15" key="1">
    <citation type="submission" date="2016-10" db="EMBL/GenBank/DDBJ databases">
        <authorList>
            <person name="Varghese N."/>
            <person name="Submissions S."/>
        </authorList>
    </citation>
    <scope>NUCLEOTIDE SEQUENCE [LARGE SCALE GENOMIC DNA]</scope>
    <source>
        <strain evidence="15">DSM 18887</strain>
    </source>
</reference>
<evidence type="ECO:0000256" key="4">
    <source>
        <dbReference type="ARBA" id="ARBA00016218"/>
    </source>
</evidence>
<name>A0A1H9LFM5_9GAMM</name>
<dbReference type="Pfam" id="PF01288">
    <property type="entry name" value="HPPK"/>
    <property type="match status" value="1"/>
</dbReference>
<proteinExistence type="inferred from homology"/>
<feature type="domain" description="7,8-dihydro-6-hydroxymethylpterin-pyrophosphokinase" evidence="13">
    <location>
        <begin position="97"/>
        <end position="108"/>
    </location>
</feature>
<evidence type="ECO:0000313" key="15">
    <source>
        <dbReference type="Proteomes" id="UP000198749"/>
    </source>
</evidence>
<evidence type="ECO:0000256" key="12">
    <source>
        <dbReference type="ARBA" id="ARBA00033413"/>
    </source>
</evidence>
<dbReference type="Gene3D" id="3.30.70.560">
    <property type="entry name" value="7,8-Dihydro-6-hydroxymethylpterin-pyrophosphokinase HPPK"/>
    <property type="match status" value="1"/>
</dbReference>
<dbReference type="CDD" id="cd00483">
    <property type="entry name" value="HPPK"/>
    <property type="match status" value="1"/>
</dbReference>
<comment type="similarity">
    <text evidence="2">Belongs to the HPPK family.</text>
</comment>
<dbReference type="EC" id="2.7.6.3" evidence="3"/>